<dbReference type="FunFam" id="2.10.50.10:FF:000001">
    <property type="entry name" value="Ephrin type-A receptor 5"/>
    <property type="match status" value="1"/>
</dbReference>
<dbReference type="InterPro" id="IPR009030">
    <property type="entry name" value="Growth_fac_rcpt_cys_sf"/>
</dbReference>
<dbReference type="Gene3D" id="2.10.50.10">
    <property type="entry name" value="Tumor Necrosis Factor Receptor, subunit A, domain 2"/>
    <property type="match status" value="1"/>
</dbReference>
<evidence type="ECO:0000256" key="7">
    <source>
        <dbReference type="ARBA" id="ARBA00023136"/>
    </source>
</evidence>
<dbReference type="AlphaFoldDB" id="A0A7I8W8T4"/>
<comment type="caution">
    <text evidence="11">The sequence shown here is derived from an EMBL/GenBank/DDBJ whole genome shotgun (WGS) entry which is preliminary data.</text>
</comment>
<dbReference type="OrthoDB" id="4062651at2759"/>
<evidence type="ECO:0000256" key="8">
    <source>
        <dbReference type="ARBA" id="ARBA00023170"/>
    </source>
</evidence>
<keyword evidence="3" id="KW-0677">Repeat</keyword>
<dbReference type="PROSITE" id="PS50853">
    <property type="entry name" value="FN3"/>
    <property type="match status" value="1"/>
</dbReference>
<keyword evidence="5" id="KW-0067">ATP-binding</keyword>
<reference evidence="11 12" key="1">
    <citation type="submission" date="2020-08" db="EMBL/GenBank/DDBJ databases">
        <authorList>
            <person name="Hejnol A."/>
        </authorList>
    </citation>
    <scope>NUCLEOTIDE SEQUENCE [LARGE SCALE GENOMIC DNA]</scope>
</reference>
<dbReference type="GO" id="GO:0030425">
    <property type="term" value="C:dendrite"/>
    <property type="evidence" value="ECO:0007669"/>
    <property type="project" value="TreeGrafter"/>
</dbReference>
<evidence type="ECO:0000313" key="12">
    <source>
        <dbReference type="Proteomes" id="UP000549394"/>
    </source>
</evidence>
<dbReference type="GO" id="GO:0005524">
    <property type="term" value="F:ATP binding"/>
    <property type="evidence" value="ECO:0007669"/>
    <property type="project" value="UniProtKB-KW"/>
</dbReference>
<evidence type="ECO:0000256" key="4">
    <source>
        <dbReference type="ARBA" id="ARBA00022741"/>
    </source>
</evidence>
<protein>
    <submittedName>
        <fullName evidence="11">DgyrCDS12811</fullName>
    </submittedName>
</protein>
<keyword evidence="12" id="KW-1185">Reference proteome</keyword>
<feature type="region of interest" description="Disordered" evidence="9">
    <location>
        <begin position="52"/>
        <end position="72"/>
    </location>
</feature>
<dbReference type="Gene3D" id="2.60.40.10">
    <property type="entry name" value="Immunoglobulins"/>
    <property type="match status" value="1"/>
</dbReference>
<dbReference type="CDD" id="cd00063">
    <property type="entry name" value="FN3"/>
    <property type="match status" value="1"/>
</dbReference>
<feature type="domain" description="Fibronectin type-III" evidence="10">
    <location>
        <begin position="63"/>
        <end position="160"/>
    </location>
</feature>
<dbReference type="GO" id="GO:0005886">
    <property type="term" value="C:plasma membrane"/>
    <property type="evidence" value="ECO:0007669"/>
    <property type="project" value="TreeGrafter"/>
</dbReference>
<evidence type="ECO:0000313" key="11">
    <source>
        <dbReference type="EMBL" id="CAD5124533.1"/>
    </source>
</evidence>
<dbReference type="InterPro" id="IPR003961">
    <property type="entry name" value="FN3_dom"/>
</dbReference>
<evidence type="ECO:0000256" key="3">
    <source>
        <dbReference type="ARBA" id="ARBA00022737"/>
    </source>
</evidence>
<keyword evidence="6" id="KW-1133">Transmembrane helix</keyword>
<sequence>MTNISFVCPVGKYKPEKGNSICISCPAYSESTAPGSRICQCKIGYYRNKNDDDNMSCTRPPSEPRNLQTESVDQRQAVLTWLPPEDNGRSDLYYKVVCHDCGPNVSYEPSSEVTDTRVTLNNLDTSSDYRVIVYALNGVSEQAGQESMKSTLITVRTSDAR</sequence>
<dbReference type="SUPFAM" id="SSF57184">
    <property type="entry name" value="Growth factor receptor domain"/>
    <property type="match status" value="1"/>
</dbReference>
<dbReference type="InterPro" id="IPR013783">
    <property type="entry name" value="Ig-like_fold"/>
</dbReference>
<dbReference type="SUPFAM" id="SSF49265">
    <property type="entry name" value="Fibronectin type III"/>
    <property type="match status" value="1"/>
</dbReference>
<dbReference type="GO" id="GO:0005005">
    <property type="term" value="F:transmembrane-ephrin receptor activity"/>
    <property type="evidence" value="ECO:0007669"/>
    <property type="project" value="TreeGrafter"/>
</dbReference>
<dbReference type="InterPro" id="IPR011641">
    <property type="entry name" value="Tyr-kin_ephrin_A/B_rcpt-like"/>
</dbReference>
<evidence type="ECO:0000256" key="9">
    <source>
        <dbReference type="SAM" id="MobiDB-lite"/>
    </source>
</evidence>
<dbReference type="Pfam" id="PF00041">
    <property type="entry name" value="fn3"/>
    <property type="match status" value="1"/>
</dbReference>
<dbReference type="InterPro" id="IPR050449">
    <property type="entry name" value="Ephrin_rcpt_TKs"/>
</dbReference>
<keyword evidence="2" id="KW-0812">Transmembrane</keyword>
<feature type="compositionally biased region" description="Polar residues" evidence="9">
    <location>
        <begin position="55"/>
        <end position="71"/>
    </location>
</feature>
<name>A0A7I8W8T4_9ANNE</name>
<dbReference type="PANTHER" id="PTHR46877:SF14">
    <property type="entry name" value="RECEPTOR PROTEIN-TYROSINE KINASE"/>
    <property type="match status" value="1"/>
</dbReference>
<accession>A0A7I8W8T4</accession>
<keyword evidence="7" id="KW-0472">Membrane</keyword>
<keyword evidence="8" id="KW-0675">Receptor</keyword>
<dbReference type="Pfam" id="PF07699">
    <property type="entry name" value="Ephrin_rec_like"/>
    <property type="match status" value="1"/>
</dbReference>
<evidence type="ECO:0000259" key="10">
    <source>
        <dbReference type="PROSITE" id="PS50853"/>
    </source>
</evidence>
<proteinExistence type="predicted"/>
<dbReference type="Proteomes" id="UP000549394">
    <property type="component" value="Unassembled WGS sequence"/>
</dbReference>
<dbReference type="SMART" id="SM00060">
    <property type="entry name" value="FN3"/>
    <property type="match status" value="1"/>
</dbReference>
<evidence type="ECO:0000256" key="5">
    <source>
        <dbReference type="ARBA" id="ARBA00022840"/>
    </source>
</evidence>
<comment type="subcellular location">
    <subcellularLocation>
        <location evidence="1">Membrane</location>
        <topology evidence="1">Single-pass membrane protein</topology>
    </subcellularLocation>
</comment>
<evidence type="ECO:0000256" key="2">
    <source>
        <dbReference type="ARBA" id="ARBA00022692"/>
    </source>
</evidence>
<dbReference type="PANTHER" id="PTHR46877">
    <property type="entry name" value="EPH RECEPTOR A5"/>
    <property type="match status" value="1"/>
</dbReference>
<dbReference type="EMBL" id="CAJFCJ010000021">
    <property type="protein sequence ID" value="CAD5124533.1"/>
    <property type="molecule type" value="Genomic_DNA"/>
</dbReference>
<organism evidence="11 12">
    <name type="scientific">Dimorphilus gyrociliatus</name>
    <dbReference type="NCBI Taxonomy" id="2664684"/>
    <lineage>
        <taxon>Eukaryota</taxon>
        <taxon>Metazoa</taxon>
        <taxon>Spiralia</taxon>
        <taxon>Lophotrochozoa</taxon>
        <taxon>Annelida</taxon>
        <taxon>Polychaeta</taxon>
        <taxon>Polychaeta incertae sedis</taxon>
        <taxon>Dinophilidae</taxon>
        <taxon>Dimorphilus</taxon>
    </lineage>
</organism>
<evidence type="ECO:0000256" key="1">
    <source>
        <dbReference type="ARBA" id="ARBA00004167"/>
    </source>
</evidence>
<dbReference type="GO" id="GO:0007411">
    <property type="term" value="P:axon guidance"/>
    <property type="evidence" value="ECO:0007669"/>
    <property type="project" value="TreeGrafter"/>
</dbReference>
<evidence type="ECO:0000256" key="6">
    <source>
        <dbReference type="ARBA" id="ARBA00022989"/>
    </source>
</evidence>
<gene>
    <name evidence="11" type="ORF">DGYR_LOCUS12068</name>
</gene>
<dbReference type="InterPro" id="IPR036116">
    <property type="entry name" value="FN3_sf"/>
</dbReference>
<keyword evidence="4" id="KW-0547">Nucleotide-binding</keyword>